<keyword evidence="3" id="KW-0804">Transcription</keyword>
<dbReference type="SMART" id="SM00420">
    <property type="entry name" value="HTH_DEOR"/>
    <property type="match status" value="1"/>
</dbReference>
<gene>
    <name evidence="5" type="ORF">GCM10007414_31070</name>
</gene>
<accession>A0ABQ1I5M2</accession>
<protein>
    <submittedName>
        <fullName evidence="5">DeoR family transcriptional regulator</fullName>
    </submittedName>
</protein>
<evidence type="ECO:0000313" key="6">
    <source>
        <dbReference type="Proteomes" id="UP000651977"/>
    </source>
</evidence>
<organism evidence="5 6">
    <name type="scientific">Agarivorans gilvus</name>
    <dbReference type="NCBI Taxonomy" id="680279"/>
    <lineage>
        <taxon>Bacteria</taxon>
        <taxon>Pseudomonadati</taxon>
        <taxon>Pseudomonadota</taxon>
        <taxon>Gammaproteobacteria</taxon>
        <taxon>Alteromonadales</taxon>
        <taxon>Alteromonadaceae</taxon>
        <taxon>Agarivorans</taxon>
    </lineage>
</organism>
<dbReference type="RefSeq" id="WP_188407523.1">
    <property type="nucleotide sequence ID" value="NZ_BMDY01000021.1"/>
</dbReference>
<dbReference type="PRINTS" id="PR00037">
    <property type="entry name" value="HTHLACR"/>
</dbReference>
<keyword evidence="6" id="KW-1185">Reference proteome</keyword>
<dbReference type="PROSITE" id="PS51000">
    <property type="entry name" value="HTH_DEOR_2"/>
    <property type="match status" value="1"/>
</dbReference>
<dbReference type="InterPro" id="IPR036388">
    <property type="entry name" value="WH-like_DNA-bd_sf"/>
</dbReference>
<dbReference type="InterPro" id="IPR050313">
    <property type="entry name" value="Carb_Metab_HTH_regulators"/>
</dbReference>
<dbReference type="EMBL" id="BMDY01000021">
    <property type="protein sequence ID" value="GGB15406.1"/>
    <property type="molecule type" value="Genomic_DNA"/>
</dbReference>
<dbReference type="SUPFAM" id="SSF100950">
    <property type="entry name" value="NagB/RpiA/CoA transferase-like"/>
    <property type="match status" value="1"/>
</dbReference>
<evidence type="ECO:0000259" key="4">
    <source>
        <dbReference type="PROSITE" id="PS51000"/>
    </source>
</evidence>
<reference evidence="6" key="1">
    <citation type="journal article" date="2019" name="Int. J. Syst. Evol. Microbiol.">
        <title>The Global Catalogue of Microorganisms (GCM) 10K type strain sequencing project: providing services to taxonomists for standard genome sequencing and annotation.</title>
        <authorList>
            <consortium name="The Broad Institute Genomics Platform"/>
            <consortium name="The Broad Institute Genome Sequencing Center for Infectious Disease"/>
            <person name="Wu L."/>
            <person name="Ma J."/>
        </authorList>
    </citation>
    <scope>NUCLEOTIDE SEQUENCE [LARGE SCALE GENOMIC DNA]</scope>
    <source>
        <strain evidence="6">CGMCC 1.10131</strain>
    </source>
</reference>
<evidence type="ECO:0000256" key="3">
    <source>
        <dbReference type="ARBA" id="ARBA00023163"/>
    </source>
</evidence>
<evidence type="ECO:0000313" key="5">
    <source>
        <dbReference type="EMBL" id="GGB15406.1"/>
    </source>
</evidence>
<evidence type="ECO:0000256" key="1">
    <source>
        <dbReference type="ARBA" id="ARBA00022491"/>
    </source>
</evidence>
<dbReference type="Pfam" id="PF00455">
    <property type="entry name" value="DeoRC"/>
    <property type="match status" value="1"/>
</dbReference>
<dbReference type="Gene3D" id="1.10.10.10">
    <property type="entry name" value="Winged helix-like DNA-binding domain superfamily/Winged helix DNA-binding domain"/>
    <property type="match status" value="1"/>
</dbReference>
<sequence length="266" mass="29470">MELSPRQVEILRLLKANAGNVSSTELTEHFAVSVQTIRKDLNELNQQGLVNRVHGGIQLPTQSHNLSFSNRQVIHLQEKKQIAINLAEFLPEGASIFLGIGTTPQQLALQLLHHPGLTVVTNNLNAAVALCCNPNIQTYMVGGRIRATDQDVVGEDATNYFRKFQVNYGICGTGGISAQGDLLDFSPEESHLTQTILENCEQRILIADHHKYLRSAPLKSGHLKQIDRFFTNQLDAPLAELCHQLSIRVHTETPPAADLSQHVRQL</sequence>
<dbReference type="InterPro" id="IPR037171">
    <property type="entry name" value="NagB/RpiA_transferase-like"/>
</dbReference>
<proteinExistence type="predicted"/>
<dbReference type="PANTHER" id="PTHR30363">
    <property type="entry name" value="HTH-TYPE TRANSCRIPTIONAL REGULATOR SRLR-RELATED"/>
    <property type="match status" value="1"/>
</dbReference>
<comment type="caution">
    <text evidence="5">The sequence shown here is derived from an EMBL/GenBank/DDBJ whole genome shotgun (WGS) entry which is preliminary data.</text>
</comment>
<keyword evidence="1" id="KW-0678">Repressor</keyword>
<dbReference type="Gene3D" id="3.30.750.70">
    <property type="entry name" value="4-hydroxybutyrate coenzyme like domains"/>
    <property type="match status" value="1"/>
</dbReference>
<name>A0ABQ1I5M2_9ALTE</name>
<dbReference type="InterPro" id="IPR001034">
    <property type="entry name" value="DeoR_HTH"/>
</dbReference>
<evidence type="ECO:0000256" key="2">
    <source>
        <dbReference type="ARBA" id="ARBA00023015"/>
    </source>
</evidence>
<feature type="domain" description="HTH deoR-type" evidence="4">
    <location>
        <begin position="4"/>
        <end position="59"/>
    </location>
</feature>
<dbReference type="Pfam" id="PF08220">
    <property type="entry name" value="HTH_DeoR"/>
    <property type="match status" value="1"/>
</dbReference>
<dbReference type="InterPro" id="IPR036390">
    <property type="entry name" value="WH_DNA-bd_sf"/>
</dbReference>
<dbReference type="InterPro" id="IPR014036">
    <property type="entry name" value="DeoR-like_C"/>
</dbReference>
<dbReference type="SUPFAM" id="SSF46785">
    <property type="entry name" value="Winged helix' DNA-binding domain"/>
    <property type="match status" value="1"/>
</dbReference>
<keyword evidence="2" id="KW-0805">Transcription regulation</keyword>
<dbReference type="SMART" id="SM01134">
    <property type="entry name" value="DeoRC"/>
    <property type="match status" value="1"/>
</dbReference>
<dbReference type="PANTHER" id="PTHR30363:SF4">
    <property type="entry name" value="GLYCEROL-3-PHOSPHATE REGULON REPRESSOR"/>
    <property type="match status" value="1"/>
</dbReference>
<dbReference type="Proteomes" id="UP000651977">
    <property type="component" value="Unassembled WGS sequence"/>
</dbReference>